<dbReference type="SMART" id="SM00360">
    <property type="entry name" value="RRM"/>
    <property type="match status" value="1"/>
</dbReference>
<reference evidence="5" key="2">
    <citation type="submission" date="2017-06" db="EMBL/GenBank/DDBJ databases">
        <title>WGS assembly of Brachypodium distachyon.</title>
        <authorList>
            <consortium name="The International Brachypodium Initiative"/>
            <person name="Lucas S."/>
            <person name="Harmon-Smith M."/>
            <person name="Lail K."/>
            <person name="Tice H."/>
            <person name="Grimwood J."/>
            <person name="Bruce D."/>
            <person name="Barry K."/>
            <person name="Shu S."/>
            <person name="Lindquist E."/>
            <person name="Wang M."/>
            <person name="Pitluck S."/>
            <person name="Vogel J.P."/>
            <person name="Garvin D.F."/>
            <person name="Mockler T.C."/>
            <person name="Schmutz J."/>
            <person name="Rokhsar D."/>
            <person name="Bevan M.W."/>
        </authorList>
    </citation>
    <scope>NUCLEOTIDE SEQUENCE</scope>
    <source>
        <strain evidence="5">Bd21</strain>
    </source>
</reference>
<dbReference type="InterPro" id="IPR012677">
    <property type="entry name" value="Nucleotide-bd_a/b_plait_sf"/>
</dbReference>
<feature type="domain" description="RRM" evidence="4">
    <location>
        <begin position="82"/>
        <end position="156"/>
    </location>
</feature>
<evidence type="ECO:0000313" key="6">
    <source>
        <dbReference type="EnsemblPlants" id="KQJ81657"/>
    </source>
</evidence>
<dbReference type="PANTHER" id="PTHR10352">
    <property type="entry name" value="EUKARYOTIC TRANSLATION INITIATION FACTOR 3 SUBUNIT G"/>
    <property type="match status" value="1"/>
</dbReference>
<sequence length="169" mass="19447">MAGRSQRRMISHKKKRKTRAATMKKIVKEESTPVRQLRKDEFCPYNYMHGVFGLRTCRERCQPGMHPQLLAFAHGSHHHLRRVVRVTNVPMSVIRGKSELRGLFRQFGPLARRNLTTLSLDDSVGFGWVAFESSEDAEEAIDKLNGHLVGDRKLRVTGSILTPECFYFH</sequence>
<evidence type="ECO:0000313" key="5">
    <source>
        <dbReference type="EMBL" id="KQJ81657.2"/>
    </source>
</evidence>
<dbReference type="FunCoup" id="A0A0Q3NYY8">
    <property type="interactions" value="44"/>
</dbReference>
<dbReference type="STRING" id="15368.A0A0Q3NYY8"/>
<evidence type="ECO:0000259" key="4">
    <source>
        <dbReference type="PROSITE" id="PS50102"/>
    </source>
</evidence>
<keyword evidence="7" id="KW-1185">Reference proteome</keyword>
<dbReference type="PROSITE" id="PS50102">
    <property type="entry name" value="RRM"/>
    <property type="match status" value="1"/>
</dbReference>
<proteinExistence type="predicted"/>
<evidence type="ECO:0000313" key="7">
    <source>
        <dbReference type="Proteomes" id="UP000008810"/>
    </source>
</evidence>
<dbReference type="Gramene" id="KQJ81657">
    <property type="protein sequence ID" value="KQJ81657"/>
    <property type="gene ID" value="BRADI_5g02115v3"/>
</dbReference>
<dbReference type="SUPFAM" id="SSF54928">
    <property type="entry name" value="RNA-binding domain, RBD"/>
    <property type="match status" value="1"/>
</dbReference>
<evidence type="ECO:0000256" key="3">
    <source>
        <dbReference type="SAM" id="MobiDB-lite"/>
    </source>
</evidence>
<dbReference type="Proteomes" id="UP000008810">
    <property type="component" value="Chromosome 5"/>
</dbReference>
<feature type="region of interest" description="Disordered" evidence="3">
    <location>
        <begin position="1"/>
        <end position="22"/>
    </location>
</feature>
<reference evidence="5 6" key="1">
    <citation type="journal article" date="2010" name="Nature">
        <title>Genome sequencing and analysis of the model grass Brachypodium distachyon.</title>
        <authorList>
            <consortium name="International Brachypodium Initiative"/>
        </authorList>
    </citation>
    <scope>NUCLEOTIDE SEQUENCE [LARGE SCALE GENOMIC DNA]</scope>
    <source>
        <strain evidence="5 6">Bd21</strain>
    </source>
</reference>
<evidence type="ECO:0000256" key="2">
    <source>
        <dbReference type="PROSITE-ProRule" id="PRU00176"/>
    </source>
</evidence>
<dbReference type="InParanoid" id="A0A0Q3NYY8"/>
<name>A0A0Q3NYY8_BRADI</name>
<gene>
    <name evidence="5" type="ORF">BRADI_5g02115v3</name>
</gene>
<dbReference type="Gene3D" id="3.30.70.330">
    <property type="match status" value="1"/>
</dbReference>
<dbReference type="OrthoDB" id="681562at2759"/>
<evidence type="ECO:0000256" key="1">
    <source>
        <dbReference type="ARBA" id="ARBA00022884"/>
    </source>
</evidence>
<dbReference type="CDD" id="cd00590">
    <property type="entry name" value="RRM_SF"/>
    <property type="match status" value="1"/>
</dbReference>
<dbReference type="AlphaFoldDB" id="A0A0Q3NYY8"/>
<dbReference type="Pfam" id="PF00076">
    <property type="entry name" value="RRM_1"/>
    <property type="match status" value="1"/>
</dbReference>
<dbReference type="InterPro" id="IPR000504">
    <property type="entry name" value="RRM_dom"/>
</dbReference>
<feature type="compositionally biased region" description="Basic residues" evidence="3">
    <location>
        <begin position="1"/>
        <end position="19"/>
    </location>
</feature>
<dbReference type="EnsemblPlants" id="KQJ81657">
    <property type="protein sequence ID" value="KQJ81657"/>
    <property type="gene ID" value="BRADI_5g02115v3"/>
</dbReference>
<accession>A0A0Q3NYY8</accession>
<dbReference type="InterPro" id="IPR035979">
    <property type="entry name" value="RBD_domain_sf"/>
</dbReference>
<protein>
    <recommendedName>
        <fullName evidence="4">RRM domain-containing protein</fullName>
    </recommendedName>
</protein>
<dbReference type="EMBL" id="CM000884">
    <property type="protein sequence ID" value="KQJ81657.2"/>
    <property type="molecule type" value="Genomic_DNA"/>
</dbReference>
<dbReference type="GO" id="GO:0003723">
    <property type="term" value="F:RNA binding"/>
    <property type="evidence" value="ECO:0007669"/>
    <property type="project" value="UniProtKB-UniRule"/>
</dbReference>
<reference evidence="6" key="3">
    <citation type="submission" date="2018-08" db="UniProtKB">
        <authorList>
            <consortium name="EnsemblPlants"/>
        </authorList>
    </citation>
    <scope>IDENTIFICATION</scope>
    <source>
        <strain evidence="6">cv. Bd21</strain>
    </source>
</reference>
<organism evidence="5">
    <name type="scientific">Brachypodium distachyon</name>
    <name type="common">Purple false brome</name>
    <name type="synonym">Trachynia distachya</name>
    <dbReference type="NCBI Taxonomy" id="15368"/>
    <lineage>
        <taxon>Eukaryota</taxon>
        <taxon>Viridiplantae</taxon>
        <taxon>Streptophyta</taxon>
        <taxon>Embryophyta</taxon>
        <taxon>Tracheophyta</taxon>
        <taxon>Spermatophyta</taxon>
        <taxon>Magnoliopsida</taxon>
        <taxon>Liliopsida</taxon>
        <taxon>Poales</taxon>
        <taxon>Poaceae</taxon>
        <taxon>BOP clade</taxon>
        <taxon>Pooideae</taxon>
        <taxon>Stipodae</taxon>
        <taxon>Brachypodieae</taxon>
        <taxon>Brachypodium</taxon>
    </lineage>
</organism>
<keyword evidence="1 2" id="KW-0694">RNA-binding</keyword>